<dbReference type="EC" id="2.7.7.1" evidence="3"/>
<dbReference type="PANTHER" id="PTHR37512:SF1">
    <property type="entry name" value="NADR_TTD14 AAA DOMAIN-CONTAINING PROTEIN"/>
    <property type="match status" value="1"/>
</dbReference>
<dbReference type="NCBIfam" id="TIGR00125">
    <property type="entry name" value="cyt_tran_rel"/>
    <property type="match status" value="1"/>
</dbReference>
<accession>E0S2U4</accession>
<dbReference type="Gene3D" id="3.40.50.300">
    <property type="entry name" value="P-loop containing nucleotide triphosphate hydrolases"/>
    <property type="match status" value="1"/>
</dbReference>
<reference evidence="3 4" key="1">
    <citation type="journal article" date="2010" name="PLoS ONE">
        <title>The glycobiome of the rumen bacterium Butyrivibrio proteoclasticus B316(T) highlights adaptation to a polysaccharide-rich environment.</title>
        <authorList>
            <person name="Kelly W.J."/>
            <person name="Leahy S.C."/>
            <person name="Altermann E."/>
            <person name="Yeoman C.J."/>
            <person name="Dunne J.C."/>
            <person name="Kong Z."/>
            <person name="Pacheco D.M."/>
            <person name="Li D."/>
            <person name="Noel S.J."/>
            <person name="Moon C.D."/>
            <person name="Cookson A.L."/>
            <person name="Attwood G.T."/>
        </authorList>
    </citation>
    <scope>NUCLEOTIDE SEQUENCE [LARGE SCALE GENOMIC DNA]</scope>
    <source>
        <strain evidence="4">ATCC 51982 / DSM 14932 / B316</strain>
    </source>
</reference>
<evidence type="ECO:0000313" key="4">
    <source>
        <dbReference type="Proteomes" id="UP000001299"/>
    </source>
</evidence>
<gene>
    <name evidence="3" type="primary">nadR</name>
    <name evidence="3" type="ordered locus">bpr_III037</name>
</gene>
<dbReference type="KEGG" id="bpb:bpr_III037"/>
<dbReference type="Proteomes" id="UP000001299">
    <property type="component" value="Chromosome 2"/>
</dbReference>
<evidence type="ECO:0000313" key="3">
    <source>
        <dbReference type="EMBL" id="ADL35726.1"/>
    </source>
</evidence>
<evidence type="ECO:0000259" key="2">
    <source>
        <dbReference type="Pfam" id="PF13521"/>
    </source>
</evidence>
<protein>
    <submittedName>
        <fullName evidence="3">Nicotinamide-nucleotide adenylyltransferase NadR</fullName>
        <ecNumber evidence="3">2.7.7.1</ecNumber>
    </submittedName>
</protein>
<dbReference type="InterPro" id="IPR052735">
    <property type="entry name" value="NAD_biosynth-regulator"/>
</dbReference>
<keyword evidence="3" id="KW-0808">Transferase</keyword>
<dbReference type="InterPro" id="IPR004821">
    <property type="entry name" value="Cyt_trans-like"/>
</dbReference>
<proteinExistence type="predicted"/>
<dbReference type="InterPro" id="IPR038727">
    <property type="entry name" value="NadR/Ttd14_AAA_dom"/>
</dbReference>
<dbReference type="HOGENOM" id="CLU_052648_0_0_9"/>
<sequence length="334" mass="38871">MYKIGMYGGTFNPMHNGHLECIIKAACMCEKLYIVLSIGNNRDEVDYRVRYRWLYQATKHIGNVEIFTISDDCETKQEYTLEASKADSEYVKKHIGEPIDVVFCGSDYDADSFWNVNYPDSEFYVFERNDISSTAIREDLYGHWDWLPTFVRPYYVKKVLLIGVESSGKSIMTVNLANYYNTNYIEEAGRDLSEKSGTDTLMLDEDFTEILLTQKLNEMKTVEQSNRVLFCDTDCLITQFFLKFLGGNEENIKLSDAIDALNSYDLVLFLAPDVKWVQDGDRSTEIRDNRDKYRKMIADIYESHGKKFEYIEGDYLTKFNRCVELVDKMLAPQK</sequence>
<dbReference type="eggNOG" id="COG1057">
    <property type="taxonomic scope" value="Bacteria"/>
</dbReference>
<name>E0S2U4_BUTPB</name>
<dbReference type="RefSeq" id="WP_013282378.1">
    <property type="nucleotide sequence ID" value="NC_014388.1"/>
</dbReference>
<dbReference type="InterPro" id="IPR014729">
    <property type="entry name" value="Rossmann-like_a/b/a_fold"/>
</dbReference>
<feature type="domain" description="NadR/Ttd14 AAA" evidence="2">
    <location>
        <begin position="158"/>
        <end position="315"/>
    </location>
</feature>
<dbReference type="Gene3D" id="3.40.50.620">
    <property type="entry name" value="HUPs"/>
    <property type="match status" value="1"/>
</dbReference>
<dbReference type="GO" id="GO:0000309">
    <property type="term" value="F:nicotinamide-nucleotide adenylyltransferase activity"/>
    <property type="evidence" value="ECO:0007669"/>
    <property type="project" value="UniProtKB-EC"/>
</dbReference>
<keyword evidence="3" id="KW-0548">Nucleotidyltransferase</keyword>
<evidence type="ECO:0000259" key="1">
    <source>
        <dbReference type="Pfam" id="PF01467"/>
    </source>
</evidence>
<dbReference type="eggNOG" id="COG3172">
    <property type="taxonomic scope" value="Bacteria"/>
</dbReference>
<keyword evidence="4" id="KW-1185">Reference proteome</keyword>
<dbReference type="AlphaFoldDB" id="E0S2U4"/>
<organism evidence="3 4">
    <name type="scientific">Butyrivibrio proteoclasticus (strain ATCC 51982 / DSM 14932 / B316)</name>
    <name type="common">Clostridium proteoclasticum</name>
    <dbReference type="NCBI Taxonomy" id="515622"/>
    <lineage>
        <taxon>Bacteria</taxon>
        <taxon>Bacillati</taxon>
        <taxon>Bacillota</taxon>
        <taxon>Clostridia</taxon>
        <taxon>Lachnospirales</taxon>
        <taxon>Lachnospiraceae</taxon>
        <taxon>Butyrivibrio</taxon>
    </lineage>
</organism>
<feature type="domain" description="Cytidyltransferase-like" evidence="1">
    <location>
        <begin position="6"/>
        <end position="138"/>
    </location>
</feature>
<dbReference type="InterPro" id="IPR027417">
    <property type="entry name" value="P-loop_NTPase"/>
</dbReference>
<dbReference type="PANTHER" id="PTHR37512">
    <property type="entry name" value="TRIFUNCTIONAL NAD BIOSYNTHESIS/REGULATOR PROTEIN NADR"/>
    <property type="match status" value="1"/>
</dbReference>
<dbReference type="SUPFAM" id="SSF52540">
    <property type="entry name" value="P-loop containing nucleoside triphosphate hydrolases"/>
    <property type="match status" value="1"/>
</dbReference>
<dbReference type="SUPFAM" id="SSF52374">
    <property type="entry name" value="Nucleotidylyl transferase"/>
    <property type="match status" value="1"/>
</dbReference>
<dbReference type="STRING" id="515622.bpr_III037"/>
<dbReference type="Pfam" id="PF01467">
    <property type="entry name" value="CTP_transf_like"/>
    <property type="match status" value="1"/>
</dbReference>
<dbReference type="Pfam" id="PF13521">
    <property type="entry name" value="AAA_28"/>
    <property type="match status" value="1"/>
</dbReference>
<dbReference type="EMBL" id="CP001811">
    <property type="protein sequence ID" value="ADL35726.1"/>
    <property type="molecule type" value="Genomic_DNA"/>
</dbReference>